<dbReference type="Proteomes" id="UP000317369">
    <property type="component" value="Chromosome"/>
</dbReference>
<dbReference type="PROSITE" id="PS51918">
    <property type="entry name" value="RADICAL_SAM"/>
    <property type="match status" value="1"/>
</dbReference>
<dbReference type="EC" id="4.1.99.22" evidence="2"/>
<accession>A0A517YYK1</accession>
<evidence type="ECO:0000256" key="8">
    <source>
        <dbReference type="ARBA" id="ARBA00023014"/>
    </source>
</evidence>
<keyword evidence="3" id="KW-0004">4Fe-4S</keyword>
<comment type="cofactor">
    <cofactor evidence="1">
        <name>[4Fe-4S] cluster</name>
        <dbReference type="ChEBI" id="CHEBI:49883"/>
    </cofactor>
</comment>
<dbReference type="OrthoDB" id="9763993at2"/>
<dbReference type="InterPro" id="IPR007197">
    <property type="entry name" value="rSAM"/>
</dbReference>
<evidence type="ECO:0000256" key="2">
    <source>
        <dbReference type="ARBA" id="ARBA00012167"/>
    </source>
</evidence>
<dbReference type="SMART" id="SM00729">
    <property type="entry name" value="Elp3"/>
    <property type="match status" value="1"/>
</dbReference>
<dbReference type="Pfam" id="PF06463">
    <property type="entry name" value="Mob_synth_C"/>
    <property type="match status" value="1"/>
</dbReference>
<dbReference type="InterPro" id="IPR006638">
    <property type="entry name" value="Elp3/MiaA/NifB-like_rSAM"/>
</dbReference>
<evidence type="ECO:0000256" key="7">
    <source>
        <dbReference type="ARBA" id="ARBA00023004"/>
    </source>
</evidence>
<dbReference type="GO" id="GO:0061799">
    <property type="term" value="F:cyclic pyranopterin monophosphate synthase activity"/>
    <property type="evidence" value="ECO:0007669"/>
    <property type="project" value="TreeGrafter"/>
</dbReference>
<evidence type="ECO:0000313" key="14">
    <source>
        <dbReference type="EMBL" id="QDU35300.1"/>
    </source>
</evidence>
<keyword evidence="4" id="KW-0949">S-adenosyl-L-methionine</keyword>
<evidence type="ECO:0000313" key="15">
    <source>
        <dbReference type="Proteomes" id="UP000317369"/>
    </source>
</evidence>
<keyword evidence="11" id="KW-0456">Lyase</keyword>
<keyword evidence="8" id="KW-0411">Iron-sulfur</keyword>
<dbReference type="PROSITE" id="PS01305">
    <property type="entry name" value="MOAA_NIFB_PQQE"/>
    <property type="match status" value="1"/>
</dbReference>
<dbReference type="InterPro" id="IPR013483">
    <property type="entry name" value="MoaA"/>
</dbReference>
<keyword evidence="15" id="KW-1185">Reference proteome</keyword>
<dbReference type="SFLD" id="SFLDG01386">
    <property type="entry name" value="main_SPASM_domain-containing"/>
    <property type="match status" value="1"/>
</dbReference>
<dbReference type="CDD" id="cd01335">
    <property type="entry name" value="Radical_SAM"/>
    <property type="match status" value="1"/>
</dbReference>
<dbReference type="AlphaFoldDB" id="A0A517YYK1"/>
<dbReference type="GO" id="GO:0005525">
    <property type="term" value="F:GTP binding"/>
    <property type="evidence" value="ECO:0007669"/>
    <property type="project" value="UniProtKB-KW"/>
</dbReference>
<dbReference type="UniPathway" id="UPA00344"/>
<dbReference type="InterPro" id="IPR050105">
    <property type="entry name" value="MoCo_biosynth_MoaA/MoaC"/>
</dbReference>
<reference evidence="14 15" key="1">
    <citation type="submission" date="2019-02" db="EMBL/GenBank/DDBJ databases">
        <title>Deep-cultivation of Planctomycetes and their phenomic and genomic characterization uncovers novel biology.</title>
        <authorList>
            <person name="Wiegand S."/>
            <person name="Jogler M."/>
            <person name="Boedeker C."/>
            <person name="Pinto D."/>
            <person name="Vollmers J."/>
            <person name="Rivas-Marin E."/>
            <person name="Kohn T."/>
            <person name="Peeters S.H."/>
            <person name="Heuer A."/>
            <person name="Rast P."/>
            <person name="Oberbeckmann S."/>
            <person name="Bunk B."/>
            <person name="Jeske O."/>
            <person name="Meyerdierks A."/>
            <person name="Storesund J.E."/>
            <person name="Kallscheuer N."/>
            <person name="Luecker S."/>
            <person name="Lage O.M."/>
            <person name="Pohl T."/>
            <person name="Merkel B.J."/>
            <person name="Hornburger P."/>
            <person name="Mueller R.-W."/>
            <person name="Bruemmer F."/>
            <person name="Labrenz M."/>
            <person name="Spormann A.M."/>
            <person name="Op den Camp H."/>
            <person name="Overmann J."/>
            <person name="Amann R."/>
            <person name="Jetten M.S.M."/>
            <person name="Mascher T."/>
            <person name="Medema M.H."/>
            <person name="Devos D.P."/>
            <person name="Kaster A.-K."/>
            <person name="Ovreas L."/>
            <person name="Rohde M."/>
            <person name="Galperin M.Y."/>
            <person name="Jogler C."/>
        </authorList>
    </citation>
    <scope>NUCLEOTIDE SEQUENCE [LARGE SCALE GENOMIC DNA]</scope>
    <source>
        <strain evidence="14 15">KS4</strain>
    </source>
</reference>
<keyword evidence="10" id="KW-0501">Molybdenum cofactor biosynthesis</keyword>
<dbReference type="CDD" id="cd21117">
    <property type="entry name" value="Twitch_MoaA"/>
    <property type="match status" value="1"/>
</dbReference>
<comment type="catalytic activity">
    <reaction evidence="12">
        <text>GTP + AH2 + S-adenosyl-L-methionine = (8S)-3',8-cyclo-7,8-dihydroguanosine 5'-triphosphate + 5'-deoxyadenosine + L-methionine + A + H(+)</text>
        <dbReference type="Rhea" id="RHEA:49576"/>
        <dbReference type="ChEBI" id="CHEBI:13193"/>
        <dbReference type="ChEBI" id="CHEBI:15378"/>
        <dbReference type="ChEBI" id="CHEBI:17319"/>
        <dbReference type="ChEBI" id="CHEBI:17499"/>
        <dbReference type="ChEBI" id="CHEBI:37565"/>
        <dbReference type="ChEBI" id="CHEBI:57844"/>
        <dbReference type="ChEBI" id="CHEBI:59789"/>
        <dbReference type="ChEBI" id="CHEBI:131766"/>
        <dbReference type="EC" id="4.1.99.22"/>
    </reaction>
</comment>
<dbReference type="SFLD" id="SFLDG01383">
    <property type="entry name" value="cyclic_pyranopterin_phosphate"/>
    <property type="match status" value="1"/>
</dbReference>
<protein>
    <recommendedName>
        <fullName evidence="2">GTP 3',8-cyclase</fullName>
        <ecNumber evidence="2">4.1.99.22</ecNumber>
    </recommendedName>
</protein>
<dbReference type="InterPro" id="IPR010505">
    <property type="entry name" value="MoaA_twitch"/>
</dbReference>
<evidence type="ECO:0000256" key="11">
    <source>
        <dbReference type="ARBA" id="ARBA00023239"/>
    </source>
</evidence>
<dbReference type="PANTHER" id="PTHR22960">
    <property type="entry name" value="MOLYBDOPTERIN COFACTOR SYNTHESIS PROTEIN A"/>
    <property type="match status" value="1"/>
</dbReference>
<evidence type="ECO:0000256" key="6">
    <source>
        <dbReference type="ARBA" id="ARBA00022741"/>
    </source>
</evidence>
<keyword evidence="5" id="KW-0479">Metal-binding</keyword>
<dbReference type="GO" id="GO:0046872">
    <property type="term" value="F:metal ion binding"/>
    <property type="evidence" value="ECO:0007669"/>
    <property type="project" value="UniProtKB-KW"/>
</dbReference>
<dbReference type="GO" id="GO:0061798">
    <property type="term" value="F:GTP 3',8'-cyclase activity"/>
    <property type="evidence" value="ECO:0007669"/>
    <property type="project" value="UniProtKB-EC"/>
</dbReference>
<dbReference type="InterPro" id="IPR000385">
    <property type="entry name" value="MoaA_NifB_PqqE_Fe-S-bd_CS"/>
</dbReference>
<dbReference type="InterPro" id="IPR013785">
    <property type="entry name" value="Aldolase_TIM"/>
</dbReference>
<dbReference type="Pfam" id="PF04055">
    <property type="entry name" value="Radical_SAM"/>
    <property type="match status" value="1"/>
</dbReference>
<dbReference type="GO" id="GO:0006777">
    <property type="term" value="P:Mo-molybdopterin cofactor biosynthetic process"/>
    <property type="evidence" value="ECO:0007669"/>
    <property type="project" value="UniProtKB-KW"/>
</dbReference>
<dbReference type="InterPro" id="IPR058240">
    <property type="entry name" value="rSAM_sf"/>
</dbReference>
<dbReference type="SUPFAM" id="SSF102114">
    <property type="entry name" value="Radical SAM enzymes"/>
    <property type="match status" value="1"/>
</dbReference>
<keyword evidence="7" id="KW-0408">Iron</keyword>
<dbReference type="RefSeq" id="WP_145080424.1">
    <property type="nucleotide sequence ID" value="NZ_CP036425.1"/>
</dbReference>
<evidence type="ECO:0000256" key="4">
    <source>
        <dbReference type="ARBA" id="ARBA00022691"/>
    </source>
</evidence>
<dbReference type="PANTHER" id="PTHR22960:SF0">
    <property type="entry name" value="MOLYBDENUM COFACTOR BIOSYNTHESIS PROTEIN 1"/>
    <property type="match status" value="1"/>
</dbReference>
<dbReference type="SFLD" id="SFLDG01067">
    <property type="entry name" value="SPASM/twitch_domain_containing"/>
    <property type="match status" value="1"/>
</dbReference>
<evidence type="ECO:0000256" key="10">
    <source>
        <dbReference type="ARBA" id="ARBA00023150"/>
    </source>
</evidence>
<evidence type="ECO:0000256" key="1">
    <source>
        <dbReference type="ARBA" id="ARBA00001966"/>
    </source>
</evidence>
<dbReference type="KEGG" id="pcor:KS4_33810"/>
<dbReference type="SFLD" id="SFLDS00029">
    <property type="entry name" value="Radical_SAM"/>
    <property type="match status" value="1"/>
</dbReference>
<evidence type="ECO:0000256" key="3">
    <source>
        <dbReference type="ARBA" id="ARBA00022485"/>
    </source>
</evidence>
<evidence type="ECO:0000256" key="12">
    <source>
        <dbReference type="ARBA" id="ARBA00048697"/>
    </source>
</evidence>
<evidence type="ECO:0000256" key="5">
    <source>
        <dbReference type="ARBA" id="ARBA00022723"/>
    </source>
</evidence>
<dbReference type="NCBIfam" id="TIGR02666">
    <property type="entry name" value="moaA"/>
    <property type="match status" value="1"/>
</dbReference>
<dbReference type="EMBL" id="CP036425">
    <property type="protein sequence ID" value="QDU35300.1"/>
    <property type="molecule type" value="Genomic_DNA"/>
</dbReference>
<name>A0A517YYK1_9BACT</name>
<keyword evidence="6" id="KW-0547">Nucleotide-binding</keyword>
<dbReference type="InterPro" id="IPR040064">
    <property type="entry name" value="MoaA-like"/>
</dbReference>
<feature type="domain" description="Radical SAM core" evidence="13">
    <location>
        <begin position="22"/>
        <end position="244"/>
    </location>
</feature>
<evidence type="ECO:0000256" key="9">
    <source>
        <dbReference type="ARBA" id="ARBA00023134"/>
    </source>
</evidence>
<gene>
    <name evidence="14" type="primary">moaA</name>
    <name evidence="14" type="ORF">KS4_33810</name>
</gene>
<proteinExistence type="predicted"/>
<dbReference type="GO" id="GO:0051539">
    <property type="term" value="F:4 iron, 4 sulfur cluster binding"/>
    <property type="evidence" value="ECO:0007669"/>
    <property type="project" value="UniProtKB-KW"/>
</dbReference>
<sequence>MNIALPVLETRATKPIFAKGPRSLTSLQLLRISVTDRCNFRCVYCMPQQGLEFLPGRDVLSAHNIFAVCKAAKEVGITHFKLTGGEPLLRRDLCEIIAGIRKLEPVDISLTTNGVLLPQQASALKNAGLDRVTISLDTLDHTRFDAIAGKTGRFQLEDVLNGIQAANDVGFKQIKLNTVVMKGINDDEVISFAKLTTHNAWTIRFIEYMPLGNSQLLDRNSNNPLALVTENEVIKQRIEHHFGELIKISRSDEYGVGPANVFQIPGHIGRIGFISAMSRPFCENCNRLRLTANGDLRACLFDGGEINILRYCLEVNSHKKLVHAIQQSLDLKPEVHKDVGNRAMSQMGG</sequence>
<keyword evidence="9" id="KW-0342">GTP-binding</keyword>
<dbReference type="Gene3D" id="3.20.20.70">
    <property type="entry name" value="Aldolase class I"/>
    <property type="match status" value="1"/>
</dbReference>
<evidence type="ECO:0000259" key="13">
    <source>
        <dbReference type="PROSITE" id="PS51918"/>
    </source>
</evidence>
<organism evidence="14 15">
    <name type="scientific">Poriferisphaera corsica</name>
    <dbReference type="NCBI Taxonomy" id="2528020"/>
    <lineage>
        <taxon>Bacteria</taxon>
        <taxon>Pseudomonadati</taxon>
        <taxon>Planctomycetota</taxon>
        <taxon>Phycisphaerae</taxon>
        <taxon>Phycisphaerales</taxon>
        <taxon>Phycisphaeraceae</taxon>
        <taxon>Poriferisphaera</taxon>
    </lineage>
</organism>